<organism evidence="2 3">
    <name type="scientific">Candidatus Woesebacteria bacterium GW2011_GWC2_31_9</name>
    <dbReference type="NCBI Taxonomy" id="1618586"/>
    <lineage>
        <taxon>Bacteria</taxon>
        <taxon>Candidatus Woeseibacteriota</taxon>
    </lineage>
</organism>
<dbReference type="AlphaFoldDB" id="A0A0F9Z0D2"/>
<reference evidence="2 3" key="1">
    <citation type="journal article" date="2015" name="Nature">
        <title>rRNA introns, odd ribosomes, and small enigmatic genomes across a large radiation of phyla.</title>
        <authorList>
            <person name="Brown C.T."/>
            <person name="Hug L.A."/>
            <person name="Thomas B.C."/>
            <person name="Sharon I."/>
            <person name="Castelle C.J."/>
            <person name="Singh A."/>
            <person name="Wilkins M.J."/>
            <person name="Williams K.H."/>
            <person name="Banfield J.F."/>
        </authorList>
    </citation>
    <scope>NUCLEOTIDE SEQUENCE [LARGE SCALE GENOMIC DNA]</scope>
</reference>
<evidence type="ECO:0000256" key="1">
    <source>
        <dbReference type="SAM" id="Phobius"/>
    </source>
</evidence>
<dbReference type="InterPro" id="IPR010390">
    <property type="entry name" value="ABC-2_transporter-like"/>
</dbReference>
<evidence type="ECO:0000313" key="3">
    <source>
        <dbReference type="Proteomes" id="UP000034803"/>
    </source>
</evidence>
<feature type="transmembrane region" description="Helical" evidence="1">
    <location>
        <begin position="109"/>
        <end position="127"/>
    </location>
</feature>
<accession>A0A0F9Z0D2</accession>
<keyword evidence="1" id="KW-1133">Transmembrane helix</keyword>
<comment type="caution">
    <text evidence="2">The sequence shown here is derived from an EMBL/GenBank/DDBJ whole genome shotgun (WGS) entry which is preliminary data.</text>
</comment>
<feature type="transmembrane region" description="Helical" evidence="1">
    <location>
        <begin position="133"/>
        <end position="162"/>
    </location>
</feature>
<dbReference type="Pfam" id="PF06182">
    <property type="entry name" value="ABC2_membrane_6"/>
    <property type="match status" value="1"/>
</dbReference>
<feature type="transmembrane region" description="Helical" evidence="1">
    <location>
        <begin position="20"/>
        <end position="38"/>
    </location>
</feature>
<dbReference type="EMBL" id="LBOI01000002">
    <property type="protein sequence ID" value="KKP32131.1"/>
    <property type="molecule type" value="Genomic_DNA"/>
</dbReference>
<sequence>MAKNSLLIWLASRSSLPLFLLGKVIRYIFYFGFLYFLVGQTKGLAGYESNQILFFTATYVLIDTLAQFFFRSVYSFRPLVISGDLDLILVKPVNALFRVLMGGPDPVDLITIPPIIAVVVYIGSLLSPSLLQIFYYILLIINGLLIATAFHVVVLSFGIITLEIDHTIMIYRDLTSMGRLPVDIYKEPLKGILTFLIPVGVMMTLPAKALMGLVNPLGIVSTLIFGIALLMLSFKFWNFALKKYSSASS</sequence>
<name>A0A0F9Z0D2_9BACT</name>
<dbReference type="PANTHER" id="PTHR36833">
    <property type="entry name" value="SLR0610 PROTEIN-RELATED"/>
    <property type="match status" value="1"/>
</dbReference>
<keyword evidence="1" id="KW-0472">Membrane</keyword>
<gene>
    <name evidence="2" type="ORF">UR21_C0002G0050</name>
</gene>
<feature type="transmembrane region" description="Helical" evidence="1">
    <location>
        <begin position="213"/>
        <end position="234"/>
    </location>
</feature>
<evidence type="ECO:0000313" key="2">
    <source>
        <dbReference type="EMBL" id="KKP32131.1"/>
    </source>
</evidence>
<dbReference type="Proteomes" id="UP000034803">
    <property type="component" value="Unassembled WGS sequence"/>
</dbReference>
<protein>
    <submittedName>
        <fullName evidence="2">Uncharacterized protein</fullName>
    </submittedName>
</protein>
<dbReference type="PANTHER" id="PTHR36833:SF1">
    <property type="entry name" value="INTEGRAL MEMBRANE TRANSPORT PROTEIN"/>
    <property type="match status" value="1"/>
</dbReference>
<feature type="transmembrane region" description="Helical" evidence="1">
    <location>
        <begin position="50"/>
        <end position="70"/>
    </location>
</feature>
<proteinExistence type="predicted"/>
<keyword evidence="1" id="KW-0812">Transmembrane</keyword>